<evidence type="ECO:0000256" key="1">
    <source>
        <dbReference type="SAM" id="MobiDB-lite"/>
    </source>
</evidence>
<dbReference type="AlphaFoldDB" id="A0AAV5C6Y7"/>
<dbReference type="Proteomes" id="UP001054889">
    <property type="component" value="Unassembled WGS sequence"/>
</dbReference>
<reference evidence="2" key="1">
    <citation type="journal article" date="2018" name="DNA Res.">
        <title>Multiple hybrid de novo genome assembly of finger millet, an orphan allotetraploid crop.</title>
        <authorList>
            <person name="Hatakeyama M."/>
            <person name="Aluri S."/>
            <person name="Balachadran M.T."/>
            <person name="Sivarajan S.R."/>
            <person name="Patrignani A."/>
            <person name="Gruter S."/>
            <person name="Poveda L."/>
            <person name="Shimizu-Inatsugi R."/>
            <person name="Baeten J."/>
            <person name="Francoijs K.J."/>
            <person name="Nataraja K.N."/>
            <person name="Reddy Y.A.N."/>
            <person name="Phadnis S."/>
            <person name="Ravikumar R.L."/>
            <person name="Schlapbach R."/>
            <person name="Sreeman S.M."/>
            <person name="Shimizu K.K."/>
        </authorList>
    </citation>
    <scope>NUCLEOTIDE SEQUENCE</scope>
</reference>
<sequence length="107" mass="11719">MAATPPQPRPPQQWRALGQLSSRRNPHLTVAAPNLAAAAAYAWGRFRRPKTAQETCADAVGAPEGRHRLPWRRDRPESKGPRGGREGIDEEVSRAGQFAVSRASDEV</sequence>
<name>A0AAV5C6Y7_ELECO</name>
<evidence type="ECO:0000313" key="2">
    <source>
        <dbReference type="EMBL" id="GJM93915.1"/>
    </source>
</evidence>
<feature type="region of interest" description="Disordered" evidence="1">
    <location>
        <begin position="53"/>
        <end position="107"/>
    </location>
</feature>
<protein>
    <submittedName>
        <fullName evidence="2">Uncharacterized protein</fullName>
    </submittedName>
</protein>
<keyword evidence="3" id="KW-1185">Reference proteome</keyword>
<reference evidence="2" key="2">
    <citation type="submission" date="2021-12" db="EMBL/GenBank/DDBJ databases">
        <title>Resequencing data analysis of finger millet.</title>
        <authorList>
            <person name="Hatakeyama M."/>
            <person name="Aluri S."/>
            <person name="Balachadran M.T."/>
            <person name="Sivarajan S.R."/>
            <person name="Poveda L."/>
            <person name="Shimizu-Inatsugi R."/>
            <person name="Schlapbach R."/>
            <person name="Sreeman S.M."/>
            <person name="Shimizu K.K."/>
        </authorList>
    </citation>
    <scope>NUCLEOTIDE SEQUENCE</scope>
</reference>
<comment type="caution">
    <text evidence="2">The sequence shown here is derived from an EMBL/GenBank/DDBJ whole genome shotgun (WGS) entry which is preliminary data.</text>
</comment>
<evidence type="ECO:0000313" key="3">
    <source>
        <dbReference type="Proteomes" id="UP001054889"/>
    </source>
</evidence>
<proteinExistence type="predicted"/>
<feature type="compositionally biased region" description="Basic and acidic residues" evidence="1">
    <location>
        <begin position="64"/>
        <end position="93"/>
    </location>
</feature>
<accession>A0AAV5C6Y7</accession>
<organism evidence="2 3">
    <name type="scientific">Eleusine coracana subsp. coracana</name>
    <dbReference type="NCBI Taxonomy" id="191504"/>
    <lineage>
        <taxon>Eukaryota</taxon>
        <taxon>Viridiplantae</taxon>
        <taxon>Streptophyta</taxon>
        <taxon>Embryophyta</taxon>
        <taxon>Tracheophyta</taxon>
        <taxon>Spermatophyta</taxon>
        <taxon>Magnoliopsida</taxon>
        <taxon>Liliopsida</taxon>
        <taxon>Poales</taxon>
        <taxon>Poaceae</taxon>
        <taxon>PACMAD clade</taxon>
        <taxon>Chloridoideae</taxon>
        <taxon>Cynodonteae</taxon>
        <taxon>Eleusininae</taxon>
        <taxon>Eleusine</taxon>
    </lineage>
</organism>
<gene>
    <name evidence="2" type="primary">ga10510</name>
    <name evidence="2" type="ORF">PR202_ga10510</name>
</gene>
<dbReference type="EMBL" id="BQKI01000004">
    <property type="protein sequence ID" value="GJM93915.1"/>
    <property type="molecule type" value="Genomic_DNA"/>
</dbReference>